<evidence type="ECO:0000256" key="2">
    <source>
        <dbReference type="ARBA" id="ARBA00022729"/>
    </source>
</evidence>
<keyword evidence="9" id="KW-1133">Transmembrane helix</keyword>
<dbReference type="InterPro" id="IPR001881">
    <property type="entry name" value="EGF-like_Ca-bd_dom"/>
</dbReference>
<dbReference type="InterPro" id="IPR049883">
    <property type="entry name" value="NOTCH1_EGF-like"/>
</dbReference>
<accession>A0AAV9SC91</accession>
<dbReference type="SMART" id="SM00179">
    <property type="entry name" value="EGF_CA"/>
    <property type="match status" value="5"/>
</dbReference>
<proteinExistence type="predicted"/>
<dbReference type="PROSITE" id="PS50026">
    <property type="entry name" value="EGF_3"/>
    <property type="match status" value="4"/>
</dbReference>
<evidence type="ECO:0000259" key="10">
    <source>
        <dbReference type="PROSITE" id="PS50026"/>
    </source>
</evidence>
<dbReference type="Pfam" id="PF14670">
    <property type="entry name" value="FXa_inhibition"/>
    <property type="match status" value="1"/>
</dbReference>
<sequence length="1053" mass="115865">MGLDGKNQRRLAAGMGSSILLDFHFREERLYWADRRTGVIYKASVQGAHRQKLYSSDKHISGLAVDWMGNSVYWTNSRKGEIKKMDIHGKTERTILRNLSQPSFINVDPTHRFLFWVSGGTASEIHRSDLAGQRKMTVVKIAEQPKALSIDREDRRLFWVQFGLHGEGSIASCDYNGNSLHIMDLPLQSQSLGISVFLENVYYTDAAARGIKKINKYTGGRPVDVNNKPMVKPPVDIKVVHALMQPTADTSSPFPGCNDQSGNCVNVCSRLEDQGVCQCSEGFALSNHGSHCEDVNECAHWNHGCSLGCENIPGSYFCTCPKGYTLLPDRKTCQEITPCEANITKCGHGCIATEHGVMCVCPEGSVLQEDGHACSGCSSADRGGCSQLCTPVTPSHWKCGCLPGYRLHQDGKSCTASGPPAFLIVANLMDVRRMNPDGTEEQTLVKEPRGTILALDYDPVHHHVYFASTSQKTIERVDLNVGSRDIIVSDGLDSPEGLAIDWVHHRMYWTDRSKSAVDCSTLDGLNRRTVVRERLEKPRAIAVHPQIKKLFWTDTGTQPMVESATLEGSDRVIIASTDLVSPTGLTIDFTDNRLFWCDQKTGLIETAALDGSDRRILIENQVGRPFDLAVFEDKLWVSEWEHQQIRSINKRTGKKLQRIHGSLLQPASVVVVHPLAKPGADACLHLNGGCSQECESSLGFSHCSCLPHFIPSADGKSCLSANASKVTADHSNCSSLHCAVNATCLLDAGKPRCLCQAGFTGDGQICLDIDECKLGLHSCDKHAECQNSAGTYLCRCQTGYYGNGQKCYALESTSSKVTSQTPIDVTTRQHSSDSAERCPPSHDAFCLYHGVCVYFPQMDSYACNCVPGYMGERCQFSDLEWLELQQAEREKERNLVISSCMVVLISLISITACITYCFRTRSLFLKQSSVDNVSEISMTDESMSETTTTSVPRFFMVTENYVDNETIQPHPRRADCLLCSTETGSNPLSEELAAMFKHDEEHESSMLSVATTETIQPTAHHSRPSLTSSSNENSSSVKPAAHINTPSPESCPS</sequence>
<comment type="caution">
    <text evidence="6">Lacks conserved residue(s) required for the propagation of feature annotation.</text>
</comment>
<evidence type="ECO:0000256" key="6">
    <source>
        <dbReference type="PROSITE-ProRule" id="PRU00076"/>
    </source>
</evidence>
<dbReference type="GO" id="GO:0042813">
    <property type="term" value="F:Wnt receptor activity"/>
    <property type="evidence" value="ECO:0007669"/>
    <property type="project" value="TreeGrafter"/>
</dbReference>
<dbReference type="InterPro" id="IPR018097">
    <property type="entry name" value="EGF_Ca-bd_CS"/>
</dbReference>
<keyword evidence="3" id="KW-0677">Repeat</keyword>
<dbReference type="SMART" id="SM00181">
    <property type="entry name" value="EGF"/>
    <property type="match status" value="8"/>
</dbReference>
<dbReference type="FunFam" id="2.120.10.30:FF:000241">
    <property type="entry name" value="Low-density lipoprotein receptor-related protein 6"/>
    <property type="match status" value="1"/>
</dbReference>
<dbReference type="PANTHER" id="PTHR46513:SF5">
    <property type="entry name" value="PRO-EPIDERMAL GROWTH FACTOR"/>
    <property type="match status" value="1"/>
</dbReference>
<dbReference type="SMART" id="SM00135">
    <property type="entry name" value="LY"/>
    <property type="match status" value="9"/>
</dbReference>
<name>A0AAV9SC91_9TELE</name>
<keyword evidence="9" id="KW-0812">Transmembrane</keyword>
<evidence type="ECO:0000256" key="4">
    <source>
        <dbReference type="ARBA" id="ARBA00023157"/>
    </source>
</evidence>
<feature type="domain" description="EGF-like" evidence="10">
    <location>
        <begin position="834"/>
        <end position="875"/>
    </location>
</feature>
<dbReference type="InterPro" id="IPR000152">
    <property type="entry name" value="EGF-type_Asp/Asn_hydroxyl_site"/>
</dbReference>
<evidence type="ECO:0000256" key="3">
    <source>
        <dbReference type="ARBA" id="ARBA00022737"/>
    </source>
</evidence>
<dbReference type="GO" id="GO:0008083">
    <property type="term" value="F:growth factor activity"/>
    <property type="evidence" value="ECO:0007669"/>
    <property type="project" value="TreeGrafter"/>
</dbReference>
<dbReference type="PROSITE" id="PS51120">
    <property type="entry name" value="LDLRB"/>
    <property type="match status" value="6"/>
</dbReference>
<dbReference type="GO" id="GO:0043410">
    <property type="term" value="P:positive regulation of MAPK cascade"/>
    <property type="evidence" value="ECO:0007669"/>
    <property type="project" value="TreeGrafter"/>
</dbReference>
<dbReference type="GO" id="GO:0060070">
    <property type="term" value="P:canonical Wnt signaling pathway"/>
    <property type="evidence" value="ECO:0007669"/>
    <property type="project" value="TreeGrafter"/>
</dbReference>
<dbReference type="Gene3D" id="2.120.10.30">
    <property type="entry name" value="TolB, C-terminal domain"/>
    <property type="match status" value="2"/>
</dbReference>
<feature type="transmembrane region" description="Helical" evidence="9">
    <location>
        <begin position="895"/>
        <end position="918"/>
    </location>
</feature>
<organism evidence="11 12">
    <name type="scientific">Crenichthys baileyi</name>
    <name type="common">White River springfish</name>
    <dbReference type="NCBI Taxonomy" id="28760"/>
    <lineage>
        <taxon>Eukaryota</taxon>
        <taxon>Metazoa</taxon>
        <taxon>Chordata</taxon>
        <taxon>Craniata</taxon>
        <taxon>Vertebrata</taxon>
        <taxon>Euteleostomi</taxon>
        <taxon>Actinopterygii</taxon>
        <taxon>Neopterygii</taxon>
        <taxon>Teleostei</taxon>
        <taxon>Neoteleostei</taxon>
        <taxon>Acanthomorphata</taxon>
        <taxon>Ovalentaria</taxon>
        <taxon>Atherinomorphae</taxon>
        <taxon>Cyprinodontiformes</taxon>
        <taxon>Goodeidae</taxon>
        <taxon>Crenichthys</taxon>
    </lineage>
</organism>
<keyword evidence="5" id="KW-0325">Glycoprotein</keyword>
<keyword evidence="1 6" id="KW-0245">EGF-like domain</keyword>
<keyword evidence="9" id="KW-0472">Membrane</keyword>
<dbReference type="Pfam" id="PF00058">
    <property type="entry name" value="Ldl_recept_b"/>
    <property type="match status" value="4"/>
</dbReference>
<feature type="domain" description="EGF-like" evidence="10">
    <location>
        <begin position="729"/>
        <end position="767"/>
    </location>
</feature>
<dbReference type="PROSITE" id="PS01186">
    <property type="entry name" value="EGF_2"/>
    <property type="match status" value="4"/>
</dbReference>
<dbReference type="GO" id="GO:0005509">
    <property type="term" value="F:calcium ion binding"/>
    <property type="evidence" value="ECO:0007669"/>
    <property type="project" value="InterPro"/>
</dbReference>
<feature type="repeat" description="LDL-receptor class B" evidence="7">
    <location>
        <begin position="505"/>
        <end position="547"/>
    </location>
</feature>
<reference evidence="11 12" key="1">
    <citation type="submission" date="2021-06" db="EMBL/GenBank/DDBJ databases">
        <authorList>
            <person name="Palmer J.M."/>
        </authorList>
    </citation>
    <scope>NUCLEOTIDE SEQUENCE [LARGE SCALE GENOMIC DNA]</scope>
    <source>
        <strain evidence="11 12">MEX-2019</strain>
        <tissue evidence="11">Muscle</tissue>
    </source>
</reference>
<dbReference type="SUPFAM" id="SSF57184">
    <property type="entry name" value="Growth factor receptor domain"/>
    <property type="match status" value="2"/>
</dbReference>
<keyword evidence="2" id="KW-0732">Signal</keyword>
<feature type="region of interest" description="Disordered" evidence="8">
    <location>
        <begin position="1013"/>
        <end position="1053"/>
    </location>
</feature>
<dbReference type="InterPro" id="IPR000033">
    <property type="entry name" value="LDLR_classB_rpt"/>
</dbReference>
<dbReference type="PROSITE" id="PS00010">
    <property type="entry name" value="ASX_HYDROXYL"/>
    <property type="match status" value="2"/>
</dbReference>
<evidence type="ECO:0000256" key="7">
    <source>
        <dbReference type="PROSITE-ProRule" id="PRU00461"/>
    </source>
</evidence>
<dbReference type="CDD" id="cd00054">
    <property type="entry name" value="EGF_CA"/>
    <property type="match status" value="2"/>
</dbReference>
<feature type="domain" description="EGF-like" evidence="10">
    <location>
        <begin position="768"/>
        <end position="808"/>
    </location>
</feature>
<dbReference type="PROSITE" id="PS01187">
    <property type="entry name" value="EGF_CA"/>
    <property type="match status" value="2"/>
</dbReference>
<feature type="compositionally biased region" description="Low complexity" evidence="8">
    <location>
        <begin position="1024"/>
        <end position="1036"/>
    </location>
</feature>
<dbReference type="InterPro" id="IPR011042">
    <property type="entry name" value="6-blade_b-propeller_TolB-like"/>
</dbReference>
<dbReference type="EMBL" id="JAHHUM010000620">
    <property type="protein sequence ID" value="KAK5618459.1"/>
    <property type="molecule type" value="Genomic_DNA"/>
</dbReference>
<feature type="domain" description="EGF-like" evidence="10">
    <location>
        <begin position="294"/>
        <end position="334"/>
    </location>
</feature>
<gene>
    <name evidence="11" type="ORF">CRENBAI_018024</name>
</gene>
<dbReference type="Proteomes" id="UP001311232">
    <property type="component" value="Unassembled WGS sequence"/>
</dbReference>
<protein>
    <recommendedName>
        <fullName evidence="10">EGF-like domain-containing protein</fullName>
    </recommendedName>
</protein>
<feature type="repeat" description="LDL-receptor class B" evidence="7">
    <location>
        <begin position="592"/>
        <end position="634"/>
    </location>
</feature>
<dbReference type="SUPFAM" id="SSF57196">
    <property type="entry name" value="EGF/Laminin"/>
    <property type="match status" value="3"/>
</dbReference>
<feature type="repeat" description="LDL-receptor class B" evidence="7">
    <location>
        <begin position="462"/>
        <end position="504"/>
    </location>
</feature>
<evidence type="ECO:0000256" key="5">
    <source>
        <dbReference type="ARBA" id="ARBA00023180"/>
    </source>
</evidence>
<evidence type="ECO:0000256" key="1">
    <source>
        <dbReference type="ARBA" id="ARBA00022536"/>
    </source>
</evidence>
<dbReference type="FunFam" id="2.10.25.10:FF:000010">
    <property type="entry name" value="Pro-epidermal growth factor"/>
    <property type="match status" value="1"/>
</dbReference>
<dbReference type="PANTHER" id="PTHR46513">
    <property type="entry name" value="VITELLOGENIN RECEPTOR-LIKE PROTEIN-RELATED-RELATED"/>
    <property type="match status" value="1"/>
</dbReference>
<comment type="caution">
    <text evidence="11">The sequence shown here is derived from an EMBL/GenBank/DDBJ whole genome shotgun (WGS) entry which is preliminary data.</text>
</comment>
<dbReference type="AlphaFoldDB" id="A0AAV9SC91"/>
<feature type="repeat" description="LDL-receptor class B" evidence="7">
    <location>
        <begin position="548"/>
        <end position="591"/>
    </location>
</feature>
<evidence type="ECO:0000313" key="12">
    <source>
        <dbReference type="Proteomes" id="UP001311232"/>
    </source>
</evidence>
<dbReference type="GO" id="GO:0017147">
    <property type="term" value="F:Wnt-protein binding"/>
    <property type="evidence" value="ECO:0007669"/>
    <property type="project" value="TreeGrafter"/>
</dbReference>
<dbReference type="SUPFAM" id="SSF63825">
    <property type="entry name" value="YWTD domain"/>
    <property type="match status" value="2"/>
</dbReference>
<dbReference type="GO" id="GO:0008284">
    <property type="term" value="P:positive regulation of cell population proliferation"/>
    <property type="evidence" value="ECO:0007669"/>
    <property type="project" value="TreeGrafter"/>
</dbReference>
<feature type="disulfide bond" evidence="6">
    <location>
        <begin position="865"/>
        <end position="874"/>
    </location>
</feature>
<dbReference type="FunFam" id="2.10.25.10:FF:000038">
    <property type="entry name" value="Fibrillin 2"/>
    <property type="match status" value="1"/>
</dbReference>
<evidence type="ECO:0000256" key="8">
    <source>
        <dbReference type="SAM" id="MobiDB-lite"/>
    </source>
</evidence>
<feature type="repeat" description="LDL-receptor class B" evidence="7">
    <location>
        <begin position="70"/>
        <end position="111"/>
    </location>
</feature>
<feature type="repeat" description="LDL-receptor class B" evidence="7">
    <location>
        <begin position="28"/>
        <end position="69"/>
    </location>
</feature>
<dbReference type="GO" id="GO:0005886">
    <property type="term" value="C:plasma membrane"/>
    <property type="evidence" value="ECO:0007669"/>
    <property type="project" value="TreeGrafter"/>
</dbReference>
<evidence type="ECO:0000313" key="11">
    <source>
        <dbReference type="EMBL" id="KAK5618459.1"/>
    </source>
</evidence>
<keyword evidence="4 6" id="KW-1015">Disulfide bond</keyword>
<dbReference type="InterPro" id="IPR000742">
    <property type="entry name" value="EGF"/>
</dbReference>
<dbReference type="FunFam" id="2.120.10.30:FF:000036">
    <property type="entry name" value="Pro-epidermal growth factor"/>
    <property type="match status" value="1"/>
</dbReference>
<dbReference type="Gene3D" id="2.10.25.10">
    <property type="entry name" value="Laminin"/>
    <property type="match status" value="6"/>
</dbReference>
<dbReference type="InterPro" id="IPR050778">
    <property type="entry name" value="Cueball_EGF_LRP_Nidogen"/>
</dbReference>
<feature type="disulfide bond" evidence="6">
    <location>
        <begin position="846"/>
        <end position="863"/>
    </location>
</feature>
<keyword evidence="12" id="KW-1185">Reference proteome</keyword>
<dbReference type="Pfam" id="PF07645">
    <property type="entry name" value="EGF_CA"/>
    <property type="match status" value="1"/>
</dbReference>
<evidence type="ECO:0000256" key="9">
    <source>
        <dbReference type="SAM" id="Phobius"/>
    </source>
</evidence>
<feature type="compositionally biased region" description="Polar residues" evidence="8">
    <location>
        <begin position="1044"/>
        <end position="1053"/>
    </location>
</feature>
<dbReference type="PROSITE" id="PS00022">
    <property type="entry name" value="EGF_1"/>
    <property type="match status" value="1"/>
</dbReference>
<dbReference type="GO" id="GO:0030855">
    <property type="term" value="P:epithelial cell differentiation"/>
    <property type="evidence" value="ECO:0007669"/>
    <property type="project" value="UniProtKB-ARBA"/>
</dbReference>
<dbReference type="GO" id="GO:0007173">
    <property type="term" value="P:epidermal growth factor receptor signaling pathway"/>
    <property type="evidence" value="ECO:0007669"/>
    <property type="project" value="TreeGrafter"/>
</dbReference>
<dbReference type="InterPro" id="IPR009030">
    <property type="entry name" value="Growth_fac_rcpt_cys_sf"/>
</dbReference>